<gene>
    <name evidence="1" type="ORF">NF348_00325</name>
</gene>
<comment type="caution">
    <text evidence="1">The sequence shown here is derived from an EMBL/GenBank/DDBJ whole genome shotgun (WGS) entry which is preliminary data.</text>
</comment>
<evidence type="ECO:0000313" key="2">
    <source>
        <dbReference type="Proteomes" id="UP001060275"/>
    </source>
</evidence>
<accession>A0A9Q4FR81</accession>
<dbReference type="RefSeq" id="WP_254673230.1">
    <property type="nucleotide sequence ID" value="NZ_JAMWDU010000001.1"/>
</dbReference>
<name>A0A9Q4FR81_9HYPH</name>
<sequence>MTAYNIVRMRVKPGFEDALIAHHGSMLESAGEEFKAAGMHRFSLVKTGDRDFYFLGEWDGFDSIVKARPAMIRSLDGMRSMLEDLGGDLGVTDPASGEAAAEYDVRSAVH</sequence>
<reference evidence="1" key="1">
    <citation type="submission" date="2022-06" db="EMBL/GenBank/DDBJ databases">
        <title>Devosia sp. XJ19-45 genome assembly.</title>
        <authorList>
            <person name="Li B."/>
            <person name="Cai M."/>
            <person name="Nie G."/>
            <person name="Li W."/>
        </authorList>
    </citation>
    <scope>NUCLEOTIDE SEQUENCE</scope>
    <source>
        <strain evidence="1">XJ19-45</strain>
    </source>
</reference>
<protein>
    <submittedName>
        <fullName evidence="1">DUF718 domain-containing protein</fullName>
    </submittedName>
</protein>
<proteinExistence type="predicted"/>
<dbReference type="EMBL" id="JAMWDU010000001">
    <property type="protein sequence ID" value="MCP8885550.1"/>
    <property type="molecule type" value="Genomic_DNA"/>
</dbReference>
<organism evidence="1 2">
    <name type="scientific">Devosia ureilytica</name>
    <dbReference type="NCBI Taxonomy" id="2952754"/>
    <lineage>
        <taxon>Bacteria</taxon>
        <taxon>Pseudomonadati</taxon>
        <taxon>Pseudomonadota</taxon>
        <taxon>Alphaproteobacteria</taxon>
        <taxon>Hyphomicrobiales</taxon>
        <taxon>Devosiaceae</taxon>
        <taxon>Devosia</taxon>
    </lineage>
</organism>
<keyword evidence="2" id="KW-1185">Reference proteome</keyword>
<dbReference type="Proteomes" id="UP001060275">
    <property type="component" value="Unassembled WGS sequence"/>
</dbReference>
<dbReference type="AlphaFoldDB" id="A0A9Q4FR81"/>
<evidence type="ECO:0000313" key="1">
    <source>
        <dbReference type="EMBL" id="MCP8885550.1"/>
    </source>
</evidence>